<dbReference type="OrthoDB" id="10069455at2759"/>
<evidence type="ECO:0000256" key="1">
    <source>
        <dbReference type="SAM" id="MobiDB-lite"/>
    </source>
</evidence>
<organism evidence="2 3">
    <name type="scientific">Arctia plantaginis</name>
    <name type="common">Wood tiger moth</name>
    <name type="synonym">Phalaena plantaginis</name>
    <dbReference type="NCBI Taxonomy" id="874455"/>
    <lineage>
        <taxon>Eukaryota</taxon>
        <taxon>Metazoa</taxon>
        <taxon>Ecdysozoa</taxon>
        <taxon>Arthropoda</taxon>
        <taxon>Hexapoda</taxon>
        <taxon>Insecta</taxon>
        <taxon>Pterygota</taxon>
        <taxon>Neoptera</taxon>
        <taxon>Endopterygota</taxon>
        <taxon>Lepidoptera</taxon>
        <taxon>Glossata</taxon>
        <taxon>Ditrysia</taxon>
        <taxon>Noctuoidea</taxon>
        <taxon>Erebidae</taxon>
        <taxon>Arctiinae</taxon>
        <taxon>Arctia</taxon>
    </lineage>
</organism>
<gene>
    <name evidence="2" type="ORF">APLA_LOCUS2106</name>
</gene>
<dbReference type="Proteomes" id="UP000494256">
    <property type="component" value="Unassembled WGS sequence"/>
</dbReference>
<dbReference type="AlphaFoldDB" id="A0A8S0YY30"/>
<reference evidence="2 3" key="1">
    <citation type="submission" date="2020-04" db="EMBL/GenBank/DDBJ databases">
        <authorList>
            <person name="Wallbank WR R."/>
            <person name="Pardo Diaz C."/>
            <person name="Kozak K."/>
            <person name="Martin S."/>
            <person name="Jiggins C."/>
            <person name="Moest M."/>
            <person name="Warren A I."/>
            <person name="Byers J.R.P. K."/>
            <person name="Montejo-Kovacevich G."/>
            <person name="Yen C E."/>
        </authorList>
    </citation>
    <scope>NUCLEOTIDE SEQUENCE [LARGE SCALE GENOMIC DNA]</scope>
</reference>
<feature type="non-terminal residue" evidence="2">
    <location>
        <position position="68"/>
    </location>
</feature>
<feature type="region of interest" description="Disordered" evidence="1">
    <location>
        <begin position="18"/>
        <end position="41"/>
    </location>
</feature>
<name>A0A8S0YY30_ARCPL</name>
<sequence>MFASRYVCLFIEEGGAGRSDAGQVARADDEGRSDAGPVARGGQTLGRQAAMALAQRLAQVGAALRRRR</sequence>
<evidence type="ECO:0000313" key="2">
    <source>
        <dbReference type="EMBL" id="CAB3225064.1"/>
    </source>
</evidence>
<dbReference type="EMBL" id="CADEBD010000184">
    <property type="protein sequence ID" value="CAB3225064.1"/>
    <property type="molecule type" value="Genomic_DNA"/>
</dbReference>
<protein>
    <submittedName>
        <fullName evidence="2">Uncharacterized protein</fullName>
    </submittedName>
</protein>
<accession>A0A8S0YY30</accession>
<evidence type="ECO:0000313" key="3">
    <source>
        <dbReference type="Proteomes" id="UP000494256"/>
    </source>
</evidence>
<proteinExistence type="predicted"/>
<comment type="caution">
    <text evidence="2">The sequence shown here is derived from an EMBL/GenBank/DDBJ whole genome shotgun (WGS) entry which is preliminary data.</text>
</comment>